<feature type="compositionally biased region" description="Polar residues" evidence="1">
    <location>
        <begin position="11"/>
        <end position="21"/>
    </location>
</feature>
<feature type="region of interest" description="Disordered" evidence="1">
    <location>
        <begin position="1"/>
        <end position="21"/>
    </location>
</feature>
<dbReference type="Proteomes" id="UP000507470">
    <property type="component" value="Unassembled WGS sequence"/>
</dbReference>
<gene>
    <name evidence="2" type="ORF">MCOR_28763</name>
</gene>
<evidence type="ECO:0000313" key="2">
    <source>
        <dbReference type="EMBL" id="CAC5393952.1"/>
    </source>
</evidence>
<keyword evidence="3" id="KW-1185">Reference proteome</keyword>
<protein>
    <submittedName>
        <fullName evidence="2">NDC80</fullName>
    </submittedName>
</protein>
<reference evidence="2 3" key="1">
    <citation type="submission" date="2020-06" db="EMBL/GenBank/DDBJ databases">
        <authorList>
            <person name="Li R."/>
            <person name="Bekaert M."/>
        </authorList>
    </citation>
    <scope>NUCLEOTIDE SEQUENCE [LARGE SCALE GENOMIC DNA]</scope>
    <source>
        <strain evidence="3">wild</strain>
    </source>
</reference>
<proteinExistence type="predicted"/>
<sequence length="152" mass="17205">MQIKNDLADNQKYSIPDQNNITGKRHEIGRHLNNSDYTVTEENGIDDTGLYSFNVLKLQGKQDGKTTDKNKTTTLSGRENNYTIIDQSGIEQDHEYDVISSHNEICHPSLPEISESATYVVLDPRETKSNRSTDHLCQDCKDVPNKFETSSL</sequence>
<organism evidence="2 3">
    <name type="scientific">Mytilus coruscus</name>
    <name type="common">Sea mussel</name>
    <dbReference type="NCBI Taxonomy" id="42192"/>
    <lineage>
        <taxon>Eukaryota</taxon>
        <taxon>Metazoa</taxon>
        <taxon>Spiralia</taxon>
        <taxon>Lophotrochozoa</taxon>
        <taxon>Mollusca</taxon>
        <taxon>Bivalvia</taxon>
        <taxon>Autobranchia</taxon>
        <taxon>Pteriomorphia</taxon>
        <taxon>Mytilida</taxon>
        <taxon>Mytiloidea</taxon>
        <taxon>Mytilidae</taxon>
        <taxon>Mytilinae</taxon>
        <taxon>Mytilus</taxon>
    </lineage>
</organism>
<dbReference type="EMBL" id="CACVKT020005242">
    <property type="protein sequence ID" value="CAC5393952.1"/>
    <property type="molecule type" value="Genomic_DNA"/>
</dbReference>
<name>A0A6J8CF42_MYTCO</name>
<accession>A0A6J8CF42</accession>
<dbReference type="AlphaFoldDB" id="A0A6J8CF42"/>
<evidence type="ECO:0000256" key="1">
    <source>
        <dbReference type="SAM" id="MobiDB-lite"/>
    </source>
</evidence>
<evidence type="ECO:0000313" key="3">
    <source>
        <dbReference type="Proteomes" id="UP000507470"/>
    </source>
</evidence>